<dbReference type="PANTHER" id="PTHR10913:SF78">
    <property type="entry name" value="AGRIN"/>
    <property type="match status" value="1"/>
</dbReference>
<feature type="domain" description="Kazal-like" evidence="2">
    <location>
        <begin position="47"/>
        <end position="94"/>
    </location>
</feature>
<dbReference type="PROSITE" id="PS51465">
    <property type="entry name" value="KAZAL_2"/>
    <property type="match status" value="1"/>
</dbReference>
<keyword evidence="1" id="KW-1015">Disulfide bond</keyword>
<dbReference type="AlphaFoldDB" id="A0AAD9NYD8"/>
<gene>
    <name evidence="3" type="ORF">NP493_252g05115</name>
</gene>
<keyword evidence="4" id="KW-1185">Reference proteome</keyword>
<dbReference type="GO" id="GO:0030154">
    <property type="term" value="P:cell differentiation"/>
    <property type="evidence" value="ECO:0007669"/>
    <property type="project" value="TreeGrafter"/>
</dbReference>
<name>A0AAD9NYD8_RIDPI</name>
<dbReference type="FunFam" id="3.30.60.30:FF:000024">
    <property type="entry name" value="Transmembrane agrin"/>
    <property type="match status" value="1"/>
</dbReference>
<reference evidence="3" key="1">
    <citation type="journal article" date="2023" name="Mol. Biol. Evol.">
        <title>Third-Generation Sequencing Reveals the Adaptive Role of the Epigenome in Three Deep-Sea Polychaetes.</title>
        <authorList>
            <person name="Perez M."/>
            <person name="Aroh O."/>
            <person name="Sun Y."/>
            <person name="Lan Y."/>
            <person name="Juniper S.K."/>
            <person name="Young C.R."/>
            <person name="Angers B."/>
            <person name="Qian P.Y."/>
        </authorList>
    </citation>
    <scope>NUCLEOTIDE SEQUENCE</scope>
    <source>
        <strain evidence="3">R07B-5</strain>
    </source>
</reference>
<dbReference type="InterPro" id="IPR036058">
    <property type="entry name" value="Kazal_dom_sf"/>
</dbReference>
<dbReference type="Gene3D" id="3.30.60.30">
    <property type="match status" value="1"/>
</dbReference>
<dbReference type="Pfam" id="PF07648">
    <property type="entry name" value="Kazal_2"/>
    <property type="match status" value="1"/>
</dbReference>
<dbReference type="CDD" id="cd00104">
    <property type="entry name" value="KAZAL_FS"/>
    <property type="match status" value="1"/>
</dbReference>
<dbReference type="InterPro" id="IPR002350">
    <property type="entry name" value="Kazal_dom"/>
</dbReference>
<dbReference type="SMART" id="SM00280">
    <property type="entry name" value="KAZAL"/>
    <property type="match status" value="1"/>
</dbReference>
<evidence type="ECO:0000313" key="3">
    <source>
        <dbReference type="EMBL" id="KAK2184808.1"/>
    </source>
</evidence>
<dbReference type="SUPFAM" id="SSF100895">
    <property type="entry name" value="Kazal-type serine protease inhibitors"/>
    <property type="match status" value="1"/>
</dbReference>
<proteinExistence type="predicted"/>
<protein>
    <recommendedName>
        <fullName evidence="2">Kazal-like domain-containing protein</fullName>
    </recommendedName>
</protein>
<accession>A0AAD9NYD8</accession>
<comment type="caution">
    <text evidence="3">The sequence shown here is derived from an EMBL/GenBank/DDBJ whole genome shotgun (WGS) entry which is preliminary data.</text>
</comment>
<dbReference type="PANTHER" id="PTHR10913">
    <property type="entry name" value="FOLLISTATIN-RELATED"/>
    <property type="match status" value="1"/>
</dbReference>
<sequence>MIFCLIFPAARGFPSSPVDDPTPCARTFCAFGARCVVDKKAGEGKCRCIETCTNVFAPVCGTDGVTYSSECHLVVASCSQQKRISVRFRGACETNAEAFRIDADVVENPIKRRPRPPALT</sequence>
<evidence type="ECO:0000256" key="1">
    <source>
        <dbReference type="ARBA" id="ARBA00023157"/>
    </source>
</evidence>
<dbReference type="EMBL" id="JAODUO010000252">
    <property type="protein sequence ID" value="KAK2184808.1"/>
    <property type="molecule type" value="Genomic_DNA"/>
</dbReference>
<dbReference type="GO" id="GO:0005576">
    <property type="term" value="C:extracellular region"/>
    <property type="evidence" value="ECO:0007669"/>
    <property type="project" value="TreeGrafter"/>
</dbReference>
<evidence type="ECO:0000313" key="4">
    <source>
        <dbReference type="Proteomes" id="UP001209878"/>
    </source>
</evidence>
<dbReference type="InterPro" id="IPR050653">
    <property type="entry name" value="Prot_Inhib_GrowthFact_Antg"/>
</dbReference>
<dbReference type="Proteomes" id="UP001209878">
    <property type="component" value="Unassembled WGS sequence"/>
</dbReference>
<organism evidence="3 4">
    <name type="scientific">Ridgeia piscesae</name>
    <name type="common">Tubeworm</name>
    <dbReference type="NCBI Taxonomy" id="27915"/>
    <lineage>
        <taxon>Eukaryota</taxon>
        <taxon>Metazoa</taxon>
        <taxon>Spiralia</taxon>
        <taxon>Lophotrochozoa</taxon>
        <taxon>Annelida</taxon>
        <taxon>Polychaeta</taxon>
        <taxon>Sedentaria</taxon>
        <taxon>Canalipalpata</taxon>
        <taxon>Sabellida</taxon>
        <taxon>Siboglinidae</taxon>
        <taxon>Ridgeia</taxon>
    </lineage>
</organism>
<evidence type="ECO:0000259" key="2">
    <source>
        <dbReference type="PROSITE" id="PS51465"/>
    </source>
</evidence>